<dbReference type="EMBL" id="KQ429341">
    <property type="protein sequence ID" value="KOF65463.1"/>
    <property type="molecule type" value="Genomic_DNA"/>
</dbReference>
<comment type="cofactor">
    <cofactor evidence="1">
        <name>Mg(2+)</name>
        <dbReference type="ChEBI" id="CHEBI:18420"/>
    </cofactor>
</comment>
<dbReference type="PANTHER" id="PTHR10492">
    <property type="match status" value="1"/>
</dbReference>
<dbReference type="InterPro" id="IPR010285">
    <property type="entry name" value="DNA_helicase_pif1-like_DEAD"/>
</dbReference>
<keyword evidence="1" id="KW-0233">DNA recombination</keyword>
<keyword evidence="1" id="KW-0067">ATP-binding</keyword>
<comment type="similarity">
    <text evidence="1">Belongs to the helicase family.</text>
</comment>
<dbReference type="OrthoDB" id="6152825at2759"/>
<keyword evidence="1" id="KW-0347">Helicase</keyword>
<sequence length="355" mass="39246">MGGVTLLLSGDFRQTLPVIPKGSRADEVLACLKSSTLWPQVKTLSLSTNMRAHLLGDSTSAEFAEDILALGEWKVPKNDKGDISISELCNTVESPSDLLETVFPNLESNYADINWLSERTILAPKNVAVSAINDQLISRIPGEERIYKSIDRTCDLQDIINYPIEFLNSLEPAGLPPHILRLMVECPIMLIRNLLPPKQCNGTRLAVKSLMSHLIVTGCGKDENIFISRMHLYPSESDMPFHFRRSQFPQPPPRTPHYHHYNDDNTTATTTIPATTILITTATTNTITTTTTASTTTTTANTNATTSNITTITLTFTTSTITTNIAGINTNTNTSVNTRTGFWCFSYTHTLNMMY</sequence>
<dbReference type="SUPFAM" id="SSF52540">
    <property type="entry name" value="P-loop containing nucleoside triphosphate hydrolases"/>
    <property type="match status" value="1"/>
</dbReference>
<feature type="domain" description="DNA helicase Pif1-like 2B" evidence="3">
    <location>
        <begin position="165"/>
        <end position="210"/>
    </location>
</feature>
<name>A0A0L8FLC9_OCTBM</name>
<dbReference type="GO" id="GO:0005524">
    <property type="term" value="F:ATP binding"/>
    <property type="evidence" value="ECO:0007669"/>
    <property type="project" value="UniProtKB-KW"/>
</dbReference>
<keyword evidence="1" id="KW-0378">Hydrolase</keyword>
<dbReference type="InterPro" id="IPR027417">
    <property type="entry name" value="P-loop_NTPase"/>
</dbReference>
<dbReference type="GO" id="GO:0043139">
    <property type="term" value="F:5'-3' DNA helicase activity"/>
    <property type="evidence" value="ECO:0007669"/>
    <property type="project" value="UniProtKB-EC"/>
</dbReference>
<dbReference type="GO" id="GO:0006281">
    <property type="term" value="P:DNA repair"/>
    <property type="evidence" value="ECO:0007669"/>
    <property type="project" value="UniProtKB-KW"/>
</dbReference>
<accession>A0A0L8FLC9</accession>
<evidence type="ECO:0000259" key="3">
    <source>
        <dbReference type="Pfam" id="PF21530"/>
    </source>
</evidence>
<dbReference type="Pfam" id="PF21530">
    <property type="entry name" value="Pif1_2B_dom"/>
    <property type="match status" value="1"/>
</dbReference>
<comment type="catalytic activity">
    <reaction evidence="1">
        <text>ATP + H2O = ADP + phosphate + H(+)</text>
        <dbReference type="Rhea" id="RHEA:13065"/>
        <dbReference type="ChEBI" id="CHEBI:15377"/>
        <dbReference type="ChEBI" id="CHEBI:15378"/>
        <dbReference type="ChEBI" id="CHEBI:30616"/>
        <dbReference type="ChEBI" id="CHEBI:43474"/>
        <dbReference type="ChEBI" id="CHEBI:456216"/>
        <dbReference type="EC" id="5.6.2.3"/>
    </reaction>
</comment>
<dbReference type="GO" id="GO:0006310">
    <property type="term" value="P:DNA recombination"/>
    <property type="evidence" value="ECO:0007669"/>
    <property type="project" value="UniProtKB-KW"/>
</dbReference>
<evidence type="ECO:0000259" key="2">
    <source>
        <dbReference type="Pfam" id="PF05970"/>
    </source>
</evidence>
<gene>
    <name evidence="4" type="ORF">OCBIM_22015441mg</name>
</gene>
<dbReference type="EC" id="5.6.2.3" evidence="1"/>
<dbReference type="GO" id="GO:0000723">
    <property type="term" value="P:telomere maintenance"/>
    <property type="evidence" value="ECO:0007669"/>
    <property type="project" value="InterPro"/>
</dbReference>
<dbReference type="GO" id="GO:0016887">
    <property type="term" value="F:ATP hydrolysis activity"/>
    <property type="evidence" value="ECO:0007669"/>
    <property type="project" value="RHEA"/>
</dbReference>
<reference evidence="4" key="1">
    <citation type="submission" date="2015-07" db="EMBL/GenBank/DDBJ databases">
        <title>MeaNS - Measles Nucleotide Surveillance Program.</title>
        <authorList>
            <person name="Tran T."/>
            <person name="Druce J."/>
        </authorList>
    </citation>
    <scope>NUCLEOTIDE SEQUENCE</scope>
    <source>
        <strain evidence="4">UCB-OBI-ISO-001</strain>
        <tissue evidence="4">Gonad</tissue>
    </source>
</reference>
<organism evidence="4">
    <name type="scientific">Octopus bimaculoides</name>
    <name type="common">California two-spotted octopus</name>
    <dbReference type="NCBI Taxonomy" id="37653"/>
    <lineage>
        <taxon>Eukaryota</taxon>
        <taxon>Metazoa</taxon>
        <taxon>Spiralia</taxon>
        <taxon>Lophotrochozoa</taxon>
        <taxon>Mollusca</taxon>
        <taxon>Cephalopoda</taxon>
        <taxon>Coleoidea</taxon>
        <taxon>Octopodiformes</taxon>
        <taxon>Octopoda</taxon>
        <taxon>Incirrata</taxon>
        <taxon>Octopodidae</taxon>
        <taxon>Octopus</taxon>
    </lineage>
</organism>
<dbReference type="InterPro" id="IPR049163">
    <property type="entry name" value="Pif1-like_2B_dom"/>
</dbReference>
<keyword evidence="1" id="KW-0234">DNA repair</keyword>
<dbReference type="PANTHER" id="PTHR10492:SF57">
    <property type="entry name" value="ATP-DEPENDENT DNA HELICASE"/>
    <property type="match status" value="1"/>
</dbReference>
<evidence type="ECO:0000313" key="4">
    <source>
        <dbReference type="EMBL" id="KOF65463.1"/>
    </source>
</evidence>
<dbReference type="Pfam" id="PF05970">
    <property type="entry name" value="PIF1"/>
    <property type="match status" value="1"/>
</dbReference>
<protein>
    <recommendedName>
        <fullName evidence="1">ATP-dependent DNA helicase</fullName>
        <ecNumber evidence="1">5.6.2.3</ecNumber>
    </recommendedName>
</protein>
<keyword evidence="1" id="KW-0227">DNA damage</keyword>
<dbReference type="AlphaFoldDB" id="A0A0L8FLC9"/>
<keyword evidence="1" id="KW-0547">Nucleotide-binding</keyword>
<evidence type="ECO:0000256" key="1">
    <source>
        <dbReference type="RuleBase" id="RU363044"/>
    </source>
</evidence>
<proteinExistence type="inferred from homology"/>
<feature type="domain" description="DNA helicase Pif1-like DEAD-box helicase" evidence="2">
    <location>
        <begin position="2"/>
        <end position="79"/>
    </location>
</feature>